<dbReference type="KEGG" id="ppp:112294889"/>
<feature type="compositionally biased region" description="Acidic residues" evidence="1">
    <location>
        <begin position="219"/>
        <end position="232"/>
    </location>
</feature>
<evidence type="ECO:0000313" key="2">
    <source>
        <dbReference type="EMBL" id="PNR35920.1"/>
    </source>
</evidence>
<dbReference type="EMBL" id="ABEU02000017">
    <property type="protein sequence ID" value="PNR35920.1"/>
    <property type="molecule type" value="Genomic_DNA"/>
</dbReference>
<proteinExistence type="predicted"/>
<name>A0A2K1J318_PHYPA</name>
<keyword evidence="4" id="KW-1185">Reference proteome</keyword>
<dbReference type="Proteomes" id="UP000006727">
    <property type="component" value="Chromosome 17"/>
</dbReference>
<evidence type="ECO:0000313" key="3">
    <source>
        <dbReference type="EnsemblPlants" id="Pp3c17_7450V3.1"/>
    </source>
</evidence>
<evidence type="ECO:0000313" key="4">
    <source>
        <dbReference type="Proteomes" id="UP000006727"/>
    </source>
</evidence>
<accession>A0A2K1J318</accession>
<dbReference type="RefSeq" id="XP_024401636.1">
    <property type="nucleotide sequence ID" value="XM_024545868.2"/>
</dbReference>
<dbReference type="Gramene" id="Pp3c17_7450V3.3">
    <property type="protein sequence ID" value="Pp3c17_7450V3.3"/>
    <property type="gene ID" value="Pp3c17_7450"/>
</dbReference>
<feature type="region of interest" description="Disordered" evidence="1">
    <location>
        <begin position="21"/>
        <end position="68"/>
    </location>
</feature>
<sequence>MGLEFKPYFTWEAEEHDRHVNKCGEEKQQQTTTTFAPADSEQSDVSESLSGHIVASRGSSEAEAGTDGESGLVFANGVAAGAAVPASSPGTGIRELVASLTAMNAENREYAVMVASEEDNVNEYKSFFSIVLDYPQFLGQGETKDSALRQASRFLHYAFGSAILKNEAIPAPSGGAELEAKKAITERDWLMAKLENFSMELVPLQFQAGVDYMARPPESDDESDHEDEELFELENRMSTP</sequence>
<reference evidence="2 4" key="2">
    <citation type="journal article" date="2018" name="Plant J.">
        <title>The Physcomitrella patens chromosome-scale assembly reveals moss genome structure and evolution.</title>
        <authorList>
            <person name="Lang D."/>
            <person name="Ullrich K.K."/>
            <person name="Murat F."/>
            <person name="Fuchs J."/>
            <person name="Jenkins J."/>
            <person name="Haas F.B."/>
            <person name="Piednoel M."/>
            <person name="Gundlach H."/>
            <person name="Van Bel M."/>
            <person name="Meyberg R."/>
            <person name="Vives C."/>
            <person name="Morata J."/>
            <person name="Symeonidi A."/>
            <person name="Hiss M."/>
            <person name="Muchero W."/>
            <person name="Kamisugi Y."/>
            <person name="Saleh O."/>
            <person name="Blanc G."/>
            <person name="Decker E.L."/>
            <person name="van Gessel N."/>
            <person name="Grimwood J."/>
            <person name="Hayes R.D."/>
            <person name="Graham S.W."/>
            <person name="Gunter L.E."/>
            <person name="McDaniel S.F."/>
            <person name="Hoernstein S.N.W."/>
            <person name="Larsson A."/>
            <person name="Li F.W."/>
            <person name="Perroud P.F."/>
            <person name="Phillips J."/>
            <person name="Ranjan P."/>
            <person name="Rokshar D.S."/>
            <person name="Rothfels C.J."/>
            <person name="Schneider L."/>
            <person name="Shu S."/>
            <person name="Stevenson D.W."/>
            <person name="Thummler F."/>
            <person name="Tillich M."/>
            <person name="Villarreal Aguilar J.C."/>
            <person name="Widiez T."/>
            <person name="Wong G.K."/>
            <person name="Wymore A."/>
            <person name="Zhang Y."/>
            <person name="Zimmer A.D."/>
            <person name="Quatrano R.S."/>
            <person name="Mayer K.F.X."/>
            <person name="Goodstein D."/>
            <person name="Casacuberta J.M."/>
            <person name="Vandepoele K."/>
            <person name="Reski R."/>
            <person name="Cuming A.C."/>
            <person name="Tuskan G.A."/>
            <person name="Maumus F."/>
            <person name="Salse J."/>
            <person name="Schmutz J."/>
            <person name="Rensing S.A."/>
        </authorList>
    </citation>
    <scope>NUCLEOTIDE SEQUENCE [LARGE SCALE GENOMIC DNA]</scope>
    <source>
        <strain evidence="3 4">cv. Gransden 2004</strain>
    </source>
</reference>
<dbReference type="OrthoDB" id="1979655at2759"/>
<dbReference type="EnsemblPlants" id="Pp3c17_7450V3.3">
    <property type="protein sequence ID" value="Pp3c17_7450V3.3"/>
    <property type="gene ID" value="Pp3c17_7450"/>
</dbReference>
<protein>
    <submittedName>
        <fullName evidence="2 3">Uncharacterized protein</fullName>
    </submittedName>
</protein>
<dbReference type="PaxDb" id="3218-PP1S277_44V6.1"/>
<reference evidence="3" key="3">
    <citation type="submission" date="2020-12" db="UniProtKB">
        <authorList>
            <consortium name="EnsemblPlants"/>
        </authorList>
    </citation>
    <scope>IDENTIFICATION</scope>
</reference>
<organism evidence="2">
    <name type="scientific">Physcomitrium patens</name>
    <name type="common">Spreading-leaved earth moss</name>
    <name type="synonym">Physcomitrella patens</name>
    <dbReference type="NCBI Taxonomy" id="3218"/>
    <lineage>
        <taxon>Eukaryota</taxon>
        <taxon>Viridiplantae</taxon>
        <taxon>Streptophyta</taxon>
        <taxon>Embryophyta</taxon>
        <taxon>Bryophyta</taxon>
        <taxon>Bryophytina</taxon>
        <taxon>Bryopsida</taxon>
        <taxon>Funariidae</taxon>
        <taxon>Funariales</taxon>
        <taxon>Funariaceae</taxon>
        <taxon>Physcomitrium</taxon>
    </lineage>
</organism>
<evidence type="ECO:0000256" key="1">
    <source>
        <dbReference type="SAM" id="MobiDB-lite"/>
    </source>
</evidence>
<dbReference type="EnsemblPlants" id="Pp3c17_7450V3.1">
    <property type="protein sequence ID" value="Pp3c17_7450V3.1"/>
    <property type="gene ID" value="Pp3c17_7450"/>
</dbReference>
<dbReference type="AlphaFoldDB" id="A0A2K1J318"/>
<feature type="region of interest" description="Disordered" evidence="1">
    <location>
        <begin position="213"/>
        <end position="240"/>
    </location>
</feature>
<dbReference type="Gramene" id="Pp3c17_7450V3.1">
    <property type="protein sequence ID" value="Pp3c17_7450V3.1"/>
    <property type="gene ID" value="Pp3c17_7450"/>
</dbReference>
<dbReference type="GeneID" id="112294889"/>
<gene>
    <name evidence="3" type="primary">LOC112294889</name>
    <name evidence="2" type="ORF">PHYPA_021770</name>
</gene>
<reference evidence="2 4" key="1">
    <citation type="journal article" date="2008" name="Science">
        <title>The Physcomitrella genome reveals evolutionary insights into the conquest of land by plants.</title>
        <authorList>
            <person name="Rensing S."/>
            <person name="Lang D."/>
            <person name="Zimmer A."/>
            <person name="Terry A."/>
            <person name="Salamov A."/>
            <person name="Shapiro H."/>
            <person name="Nishiyama T."/>
            <person name="Perroud P.-F."/>
            <person name="Lindquist E."/>
            <person name="Kamisugi Y."/>
            <person name="Tanahashi T."/>
            <person name="Sakakibara K."/>
            <person name="Fujita T."/>
            <person name="Oishi K."/>
            <person name="Shin-I T."/>
            <person name="Kuroki Y."/>
            <person name="Toyoda A."/>
            <person name="Suzuki Y."/>
            <person name="Hashimoto A."/>
            <person name="Yamaguchi K."/>
            <person name="Sugano A."/>
            <person name="Kohara Y."/>
            <person name="Fujiyama A."/>
            <person name="Anterola A."/>
            <person name="Aoki S."/>
            <person name="Ashton N."/>
            <person name="Barbazuk W.B."/>
            <person name="Barker E."/>
            <person name="Bennetzen J."/>
            <person name="Bezanilla M."/>
            <person name="Blankenship R."/>
            <person name="Cho S.H."/>
            <person name="Dutcher S."/>
            <person name="Estelle M."/>
            <person name="Fawcett J.A."/>
            <person name="Gundlach H."/>
            <person name="Hanada K."/>
            <person name="Heyl A."/>
            <person name="Hicks K.A."/>
            <person name="Hugh J."/>
            <person name="Lohr M."/>
            <person name="Mayer K."/>
            <person name="Melkozernov A."/>
            <person name="Murata T."/>
            <person name="Nelson D."/>
            <person name="Pils B."/>
            <person name="Prigge M."/>
            <person name="Reiss B."/>
            <person name="Renner T."/>
            <person name="Rombauts S."/>
            <person name="Rushton P."/>
            <person name="Sanderfoot A."/>
            <person name="Schween G."/>
            <person name="Shiu S.-H."/>
            <person name="Stueber K."/>
            <person name="Theodoulou F.L."/>
            <person name="Tu H."/>
            <person name="Van de Peer Y."/>
            <person name="Verrier P.J."/>
            <person name="Waters E."/>
            <person name="Wood A."/>
            <person name="Yang L."/>
            <person name="Cove D."/>
            <person name="Cuming A."/>
            <person name="Hasebe M."/>
            <person name="Lucas S."/>
            <person name="Mishler D.B."/>
            <person name="Reski R."/>
            <person name="Grigoriev I."/>
            <person name="Quatrano R.S."/>
            <person name="Boore J.L."/>
        </authorList>
    </citation>
    <scope>NUCLEOTIDE SEQUENCE [LARGE SCALE GENOMIC DNA]</scope>
    <source>
        <strain evidence="3 4">cv. Gransden 2004</strain>
    </source>
</reference>